<dbReference type="AlphaFoldDB" id="A0A023G2M3"/>
<evidence type="ECO:0000313" key="2">
    <source>
        <dbReference type="EMBL" id="JAC27165.1"/>
    </source>
</evidence>
<accession>A0A023G2M3</accession>
<evidence type="ECO:0000256" key="1">
    <source>
        <dbReference type="SAM" id="SignalP"/>
    </source>
</evidence>
<feature type="signal peptide" evidence="1">
    <location>
        <begin position="1"/>
        <end position="18"/>
    </location>
</feature>
<feature type="chain" id="PRO_5001516661" evidence="1">
    <location>
        <begin position="19"/>
        <end position="116"/>
    </location>
</feature>
<dbReference type="EMBL" id="GBBL01000155">
    <property type="protein sequence ID" value="JAC27165.1"/>
    <property type="molecule type" value="mRNA"/>
</dbReference>
<name>A0A023G2M3_AMBPA</name>
<protein>
    <submittedName>
        <fullName evidence="2">Putative secreted protein</fullName>
    </submittedName>
</protein>
<organism evidence="2">
    <name type="scientific">Amblyomma parvum</name>
    <name type="common">South American tick</name>
    <dbReference type="NCBI Taxonomy" id="251391"/>
    <lineage>
        <taxon>Eukaryota</taxon>
        <taxon>Metazoa</taxon>
        <taxon>Ecdysozoa</taxon>
        <taxon>Arthropoda</taxon>
        <taxon>Chelicerata</taxon>
        <taxon>Arachnida</taxon>
        <taxon>Acari</taxon>
        <taxon>Parasitiformes</taxon>
        <taxon>Ixodida</taxon>
        <taxon>Ixodoidea</taxon>
        <taxon>Ixodidae</taxon>
        <taxon>Amblyomminae</taxon>
        <taxon>Amblyomma</taxon>
    </lineage>
</organism>
<proteinExistence type="evidence at transcript level"/>
<reference evidence="2" key="1">
    <citation type="submission" date="2014-03" db="EMBL/GenBank/DDBJ databases">
        <title>The sialotranscriptome of Amblyomma triste, Amblyomma parvum and Amblyomma cajennense ticks, uncovered by 454-based RNA-seq.</title>
        <authorList>
            <person name="Garcia G.R."/>
            <person name="Gardinassi L.G."/>
            <person name="Ribeiro J.M."/>
            <person name="Anatrielo E."/>
            <person name="Ferreira B.R."/>
            <person name="Moreira H.N."/>
            <person name="Mafra C."/>
            <person name="Olegario M.M."/>
            <person name="Szabo P.J."/>
            <person name="Miranda-Santos I.K."/>
            <person name="Maruyama S.R."/>
        </authorList>
    </citation>
    <scope>NUCLEOTIDE SEQUENCE</scope>
    <source>
        <strain evidence="2">Araguapaz</strain>
        <tissue evidence="2">Salivary glands</tissue>
    </source>
</reference>
<keyword evidence="1" id="KW-0732">Signal</keyword>
<sequence>MKIILFQFISIQLQQMLACTLRSIWANRNEQPTARHKRIHSYCCSQRCYLSTREENRTVKSNLYSRFFQLGLWVSPPKNIKSKVTAVQKMHPQAVTLLHIKLQRYDRWCCCTRSAV</sequence>